<dbReference type="PANTHER" id="PTHR23525:SF1">
    <property type="entry name" value="NODULIN-LIKE DOMAIN-CONTAINING PROTEIN"/>
    <property type="match status" value="1"/>
</dbReference>
<dbReference type="VEuPathDB" id="ToxoDB:EAH_00014820"/>
<feature type="compositionally biased region" description="Basic and acidic residues" evidence="1">
    <location>
        <begin position="698"/>
        <end position="707"/>
    </location>
</feature>
<keyword evidence="4" id="KW-1185">Reference proteome</keyword>
<feature type="transmembrane region" description="Helical" evidence="2">
    <location>
        <begin position="303"/>
        <end position="323"/>
    </location>
</feature>
<sequence>MFKHAIGQSITEDVGDAERREPLVNSCHSTAAAAVAGAAAGAAAAAAAARVPAAADENDALVVTIKTAAEHPPDLFPSSAPTEPLLLSREDQAERRISAASAAAAAAAAAVYPAAAANAAAVGDGWSRYTRIRRRNVSLLLAFTALTTIFFAFAQGPVFDMYIFILGNHSTKWVGDLESLSGVVALIVAAPVGYIVDKYPRDNICKVLCVLGIAGTVLSFWGVYTDSLSLIVASLVVWGLFLEASNSSTNAIFADSLPRGQRTQWFSWKGMLQSGTWALSPLLSICFFLKYEDNWELKIIKHLIIFASLLFGPLSSLLLCFFVDLQRDRRRGRVQPHITNVSSARSSSSSSSNSSSSSSRGGGEAAGALEAFDTSSALLGIHRVGVVVESPSEEAIPEHTPQETEGAAVIAANDEQLSRLPWLYRSVPFIVSTADLVRSMGAGMTVKFFPIFFTDKYNFSPVQLSLLGVAYGFSIVFFISLASKISKYLGRAFASQLLSLLGLLALGILCYSENIYLLVVAHLIRGGLQNSNYPIDRSVIVDFSKSTDRGKWSAVETFTSTIWSGSAFLGGILAEKNYTFAFKVTAAVYGVAWLLYLPLVFIVPAAERALAAEAAADNAELLRNQAAAAAASAAAAAAAAAADAAASAGDTATTPTDPAADQVEIQAAAAEGAAAAIHDAFAAAALPASNSASTAETAENRQDKNTQDEGPPAPYS</sequence>
<dbReference type="Gene3D" id="1.20.1250.20">
    <property type="entry name" value="MFS general substrate transporter like domains"/>
    <property type="match status" value="2"/>
</dbReference>
<feature type="transmembrane region" description="Helical" evidence="2">
    <location>
        <begin position="179"/>
        <end position="196"/>
    </location>
</feature>
<proteinExistence type="predicted"/>
<feature type="transmembrane region" description="Helical" evidence="2">
    <location>
        <begin position="497"/>
        <end position="524"/>
    </location>
</feature>
<evidence type="ECO:0000313" key="4">
    <source>
        <dbReference type="Proteomes" id="UP000018050"/>
    </source>
</evidence>
<protein>
    <submittedName>
        <fullName evidence="3">Transporter, major facilitator family domain-containing protein, putative</fullName>
    </submittedName>
</protein>
<feature type="region of interest" description="Disordered" evidence="1">
    <location>
        <begin position="688"/>
        <end position="716"/>
    </location>
</feature>
<keyword evidence="2" id="KW-1133">Transmembrane helix</keyword>
<evidence type="ECO:0000256" key="1">
    <source>
        <dbReference type="SAM" id="MobiDB-lite"/>
    </source>
</evidence>
<evidence type="ECO:0000313" key="3">
    <source>
        <dbReference type="EMBL" id="CDI80389.1"/>
    </source>
</evidence>
<evidence type="ECO:0000256" key="2">
    <source>
        <dbReference type="SAM" id="Phobius"/>
    </source>
</evidence>
<keyword evidence="2" id="KW-0812">Transmembrane</keyword>
<dbReference type="SUPFAM" id="SSF103473">
    <property type="entry name" value="MFS general substrate transporter"/>
    <property type="match status" value="1"/>
</dbReference>
<dbReference type="CDD" id="cd06174">
    <property type="entry name" value="MFS"/>
    <property type="match status" value="1"/>
</dbReference>
<dbReference type="EMBL" id="HG671199">
    <property type="protein sequence ID" value="CDI80389.1"/>
    <property type="molecule type" value="Genomic_DNA"/>
</dbReference>
<feature type="compositionally biased region" description="Low complexity" evidence="1">
    <location>
        <begin position="342"/>
        <end position="359"/>
    </location>
</feature>
<reference evidence="3" key="2">
    <citation type="submission" date="2013-10" db="EMBL/GenBank/DDBJ databases">
        <authorList>
            <person name="Aslett M."/>
        </authorList>
    </citation>
    <scope>NUCLEOTIDE SEQUENCE</scope>
    <source>
        <strain evidence="3">Houghton</strain>
    </source>
</reference>
<accession>U6GP46</accession>
<dbReference type="OMA" id="WRLPILH"/>
<feature type="transmembrane region" description="Helical" evidence="2">
    <location>
        <begin position="552"/>
        <end position="574"/>
    </location>
</feature>
<gene>
    <name evidence="3" type="ORF">EAH_00014820</name>
</gene>
<name>U6GP46_EIMAC</name>
<feature type="transmembrane region" description="Helical" evidence="2">
    <location>
        <begin position="203"/>
        <end position="224"/>
    </location>
</feature>
<keyword evidence="2" id="KW-0472">Membrane</keyword>
<feature type="compositionally biased region" description="Low complexity" evidence="1">
    <location>
        <begin position="688"/>
        <end position="697"/>
    </location>
</feature>
<feature type="transmembrane region" description="Helical" evidence="2">
    <location>
        <begin position="137"/>
        <end position="159"/>
    </location>
</feature>
<dbReference type="Proteomes" id="UP000018050">
    <property type="component" value="Unassembled WGS sequence"/>
</dbReference>
<feature type="transmembrane region" description="Helical" evidence="2">
    <location>
        <begin position="586"/>
        <end position="606"/>
    </location>
</feature>
<dbReference type="OrthoDB" id="541403at2759"/>
<organism evidence="3 4">
    <name type="scientific">Eimeria acervulina</name>
    <name type="common">Coccidian parasite</name>
    <dbReference type="NCBI Taxonomy" id="5801"/>
    <lineage>
        <taxon>Eukaryota</taxon>
        <taxon>Sar</taxon>
        <taxon>Alveolata</taxon>
        <taxon>Apicomplexa</taxon>
        <taxon>Conoidasida</taxon>
        <taxon>Coccidia</taxon>
        <taxon>Eucoccidiorida</taxon>
        <taxon>Eimeriorina</taxon>
        <taxon>Eimeriidae</taxon>
        <taxon>Eimeria</taxon>
    </lineage>
</organism>
<dbReference type="PANTHER" id="PTHR23525">
    <property type="entry name" value="TRANSPORTER, PUTATIVE-RELATED"/>
    <property type="match status" value="1"/>
</dbReference>
<dbReference type="Pfam" id="PF07690">
    <property type="entry name" value="MFS_1"/>
    <property type="match status" value="2"/>
</dbReference>
<dbReference type="InterPro" id="IPR036259">
    <property type="entry name" value="MFS_trans_sf"/>
</dbReference>
<dbReference type="GO" id="GO:0022857">
    <property type="term" value="F:transmembrane transporter activity"/>
    <property type="evidence" value="ECO:0007669"/>
    <property type="project" value="InterPro"/>
</dbReference>
<feature type="transmembrane region" description="Helical" evidence="2">
    <location>
        <begin position="464"/>
        <end position="485"/>
    </location>
</feature>
<dbReference type="AlphaFoldDB" id="U6GP46"/>
<feature type="transmembrane region" description="Helical" evidence="2">
    <location>
        <begin position="230"/>
        <end position="253"/>
    </location>
</feature>
<feature type="transmembrane region" description="Helical" evidence="2">
    <location>
        <begin position="274"/>
        <end position="291"/>
    </location>
</feature>
<dbReference type="RefSeq" id="XP_013249642.1">
    <property type="nucleotide sequence ID" value="XM_013394188.1"/>
</dbReference>
<dbReference type="InterPro" id="IPR011701">
    <property type="entry name" value="MFS"/>
</dbReference>
<dbReference type="GeneID" id="25269552"/>
<feature type="region of interest" description="Disordered" evidence="1">
    <location>
        <begin position="336"/>
        <end position="365"/>
    </location>
</feature>
<reference evidence="3" key="1">
    <citation type="submission" date="2013-10" db="EMBL/GenBank/DDBJ databases">
        <title>Genomic analysis of the causative agents of coccidiosis in chickens.</title>
        <authorList>
            <person name="Reid A.J."/>
            <person name="Blake D."/>
            <person name="Billington K."/>
            <person name="Browne H."/>
            <person name="Dunn M."/>
            <person name="Hung S."/>
            <person name="Kawahara F."/>
            <person name="Miranda-Saavedra D."/>
            <person name="Mourier T."/>
            <person name="Nagra H."/>
            <person name="Otto T.D."/>
            <person name="Rawlings N."/>
            <person name="Sanchez A."/>
            <person name="Sanders M."/>
            <person name="Subramaniam C."/>
            <person name="Tay Y."/>
            <person name="Dear P."/>
            <person name="Doerig C."/>
            <person name="Gruber A."/>
            <person name="Parkinson J."/>
            <person name="Shirley M."/>
            <person name="Wan K.L."/>
            <person name="Berriman M."/>
            <person name="Tomley F."/>
            <person name="Pain A."/>
        </authorList>
    </citation>
    <scope>NUCLEOTIDE SEQUENCE</scope>
    <source>
        <strain evidence="3">Houghton</strain>
    </source>
</reference>